<feature type="region of interest" description="Disordered" evidence="1">
    <location>
        <begin position="139"/>
        <end position="160"/>
    </location>
</feature>
<name>A0A5E7G4G1_PSEFL</name>
<proteinExistence type="predicted"/>
<organism evidence="2 3">
    <name type="scientific">Pseudomonas fluorescens</name>
    <dbReference type="NCBI Taxonomy" id="294"/>
    <lineage>
        <taxon>Bacteria</taxon>
        <taxon>Pseudomonadati</taxon>
        <taxon>Pseudomonadota</taxon>
        <taxon>Gammaproteobacteria</taxon>
        <taxon>Pseudomonadales</taxon>
        <taxon>Pseudomonadaceae</taxon>
        <taxon>Pseudomonas</taxon>
    </lineage>
</organism>
<dbReference type="Proteomes" id="UP000375525">
    <property type="component" value="Unassembled WGS sequence"/>
</dbReference>
<dbReference type="EMBL" id="CABVIH010000001">
    <property type="protein sequence ID" value="VVO46530.1"/>
    <property type="molecule type" value="Genomic_DNA"/>
</dbReference>
<protein>
    <submittedName>
        <fullName evidence="2">Uncharacterized protein</fullName>
    </submittedName>
</protein>
<gene>
    <name evidence="2" type="ORF">PS880_00068</name>
</gene>
<feature type="compositionally biased region" description="Polar residues" evidence="1">
    <location>
        <begin position="140"/>
        <end position="149"/>
    </location>
</feature>
<evidence type="ECO:0000313" key="3">
    <source>
        <dbReference type="Proteomes" id="UP000375525"/>
    </source>
</evidence>
<evidence type="ECO:0000313" key="2">
    <source>
        <dbReference type="EMBL" id="VVO46530.1"/>
    </source>
</evidence>
<dbReference type="AlphaFoldDB" id="A0A5E7G4G1"/>
<accession>A0A5E7G4G1</accession>
<reference evidence="2 3" key="1">
    <citation type="submission" date="2019-09" db="EMBL/GenBank/DDBJ databases">
        <authorList>
            <person name="Chandra G."/>
            <person name="Truman W A."/>
        </authorList>
    </citation>
    <scope>NUCLEOTIDE SEQUENCE [LARGE SCALE GENOMIC DNA]</scope>
    <source>
        <strain evidence="2">PS880</strain>
    </source>
</reference>
<sequence length="183" mass="19787">MSPLWELVCQRRRPRSRPFFLQMCTAPCGSWLASEGGLAADHFPTGVHIHFCGNGGWRFRSYSESLFQTPKRNQKALPSIRCLAQARHALTPALLRGPAAIGHPWPGAATAASMPRCPLRNACVRPLGKGQKIKIKIKSRSNGNGNGKINSFAGKPAPTVGQGTSLRAWSAVRPPSLASQLLQ</sequence>
<evidence type="ECO:0000256" key="1">
    <source>
        <dbReference type="SAM" id="MobiDB-lite"/>
    </source>
</evidence>